<proteinExistence type="predicted"/>
<evidence type="ECO:0000256" key="1">
    <source>
        <dbReference type="SAM" id="MobiDB-lite"/>
    </source>
</evidence>
<reference evidence="5" key="1">
    <citation type="submission" date="2025-08" db="UniProtKB">
        <authorList>
            <consortium name="RefSeq"/>
        </authorList>
    </citation>
    <scope>IDENTIFICATION</scope>
</reference>
<dbReference type="GeneID" id="111822470"/>
<dbReference type="STRING" id="127582.A0A2Y9RRK0"/>
<protein>
    <submittedName>
        <fullName evidence="5">PiggyBac transposable element-derived protein 4</fullName>
    </submittedName>
</protein>
<dbReference type="Pfam" id="PF13843">
    <property type="entry name" value="DDE_Tnp_1_7"/>
    <property type="match status" value="1"/>
</dbReference>
<dbReference type="KEGG" id="tmu:111822470"/>
<dbReference type="Pfam" id="PF13842">
    <property type="entry name" value="zf-Tnp_2"/>
    <property type="match status" value="1"/>
</dbReference>
<dbReference type="RefSeq" id="XP_023597182.1">
    <property type="nucleotide sequence ID" value="XM_023741414.1"/>
</dbReference>
<dbReference type="FunCoup" id="A0A2Y9RRK0">
    <property type="interactions" value="31"/>
</dbReference>
<dbReference type="InParanoid" id="A0A2Y9RRK0"/>
<feature type="domain" description="PiggyBac transposable element-derived protein 4 C-terminal zinc-finger" evidence="2">
    <location>
        <begin position="562"/>
        <end position="601"/>
    </location>
</feature>
<organism evidence="4 5">
    <name type="scientific">Trichechus manatus latirostris</name>
    <name type="common">Florida manatee</name>
    <dbReference type="NCBI Taxonomy" id="127582"/>
    <lineage>
        <taxon>Eukaryota</taxon>
        <taxon>Metazoa</taxon>
        <taxon>Chordata</taxon>
        <taxon>Craniata</taxon>
        <taxon>Vertebrata</taxon>
        <taxon>Euteleostomi</taxon>
        <taxon>Mammalia</taxon>
        <taxon>Eutheria</taxon>
        <taxon>Afrotheria</taxon>
        <taxon>Sirenia</taxon>
        <taxon>Trichechidae</taxon>
        <taxon>Trichechus</taxon>
    </lineage>
</organism>
<evidence type="ECO:0000313" key="4">
    <source>
        <dbReference type="Proteomes" id="UP000248480"/>
    </source>
</evidence>
<accession>A0A2Y9RRK0</accession>
<dbReference type="CTD" id="161779"/>
<evidence type="ECO:0000259" key="2">
    <source>
        <dbReference type="Pfam" id="PF13842"/>
    </source>
</evidence>
<feature type="compositionally biased region" description="Acidic residues" evidence="1">
    <location>
        <begin position="67"/>
        <end position="86"/>
    </location>
</feature>
<dbReference type="InterPro" id="IPR032718">
    <property type="entry name" value="PGBD4_Znf_C"/>
</dbReference>
<keyword evidence="4" id="KW-1185">Reference proteome</keyword>
<feature type="compositionally biased region" description="Acidic residues" evidence="1">
    <location>
        <begin position="20"/>
        <end position="44"/>
    </location>
</feature>
<dbReference type="InterPro" id="IPR029526">
    <property type="entry name" value="PGBD"/>
</dbReference>
<gene>
    <name evidence="5" type="primary">PGBD4</name>
</gene>
<evidence type="ECO:0000313" key="5">
    <source>
        <dbReference type="RefSeq" id="XP_023597182.1"/>
    </source>
</evidence>
<feature type="region of interest" description="Disordered" evidence="1">
    <location>
        <begin position="14"/>
        <end position="95"/>
    </location>
</feature>
<dbReference type="PANTHER" id="PTHR46599">
    <property type="entry name" value="PIGGYBAC TRANSPOSABLE ELEMENT-DERIVED PROTEIN 4"/>
    <property type="match status" value="1"/>
</dbReference>
<evidence type="ECO:0000259" key="3">
    <source>
        <dbReference type="Pfam" id="PF13843"/>
    </source>
</evidence>
<dbReference type="PANTHER" id="PTHR46599:SF2">
    <property type="entry name" value="PIGGYBAC TRANSPOSABLE ELEMENT-DERIVED PROTEIN 4-LIKE"/>
    <property type="match status" value="1"/>
</dbReference>
<feature type="domain" description="PiggyBac transposable element-derived protein" evidence="3">
    <location>
        <begin position="127"/>
        <end position="497"/>
    </location>
</feature>
<dbReference type="Proteomes" id="UP000248480">
    <property type="component" value="Unplaced"/>
</dbReference>
<sequence>MAKRFRTTEEILEYFFSLPDNEDASEEESDEDASEEDSDEDALEDLTSLEQSAAHSEGRDNNTDMVVENEEEVDVAEEGDEADDDAHDEREGSEGEWCEDVSYFENLTASLQQHAQVYPDLAHTDTEVDYFLSVFTEEMLETIKNQTNLYATQERTTRSRGQEIRRSTQNWQPTTVEEIKAYIAVHIVMGIHVLPELRHYWSSDPSLGVASVPELMTKARFKKLTENIHCNDNSKAVPKGEPGYDWLHKLRPIINALNSRLKEVYVPSSVMAVDESMVPFKGHSSIKQYMPIKPVKQGYKVWCLADSQTGFVTQFDIYCGKKGVDHNSSLSVGESVVLGLCHSWYHSHRLISFNNFFTSYHLMKSMNERGLYAVGTVRATRKGLPDMLRRKDGLQRGEFKFRTKGCVSAVKWQDNKPVTVLSTFHNPKDITVVKRKNKDGSSSQIPCPRAVAEYNAIMGGVDRFDQRRERYAIGRRSRKWWHRLLHFLIDLAIVNSFIMWNCNHGGRCNQLSFRLALSRQLTVGQKRKKRGRPSFMAWVKRGVTGVPDEVRLQQVGKHFPVKGSRRRCRECSTRKKETRTRVMCKQCQVPLCIGPCFEKFHEKK</sequence>
<dbReference type="AlphaFoldDB" id="A0A2Y9RRK0"/>
<name>A0A2Y9RRK0_TRIMA</name>